<feature type="transmembrane region" description="Helical" evidence="6">
    <location>
        <begin position="423"/>
        <end position="446"/>
    </location>
</feature>
<feature type="domain" description="LysM" evidence="9">
    <location>
        <begin position="171"/>
        <end position="215"/>
    </location>
</feature>
<name>A0A5N5QD46_9AGAM</name>
<dbReference type="GO" id="GO:0006508">
    <property type="term" value="P:proteolysis"/>
    <property type="evidence" value="ECO:0007669"/>
    <property type="project" value="UniProtKB-KW"/>
</dbReference>
<keyword evidence="4" id="KW-0843">Virulence</keyword>
<evidence type="ECO:0000256" key="1">
    <source>
        <dbReference type="ARBA" id="ARBA00022669"/>
    </source>
</evidence>
<sequence>MSGPLRARSRGLFLFAVSSLLQLPHLVLGATCGQTHTVVSGEGCWSIYTDANLSEAQFLALNDGLDCSVLSIGQEVCIAPQCSEFYIIQSGDYCYKIETDHGISDSDLLSWNPGLTCDTIFVGQSVCVAAPTATATVTTSAASSTTTPASTSSAPATTTTAAPLPTASCGYSIPVTQGDTCYDLATAHGLQLSQFTALNQDLNCTNLQAGDVACVEIDCGQVYKVQSGDWCAQIESDWSLSDGQLTVMNPGLSCDTLAAQVNVCVEPPIAKNTNTTSVTQTVDSYPALSPGETIPQSPLLTFASVEGNARSTFLGEVIFQSDSQHLAAFTHNDLNGDGLLDHDELQKMMSHDPSVLRGVGEINSTLTAENLVSEMLAAADQNGDGNIDQDEFLFAIRQVQNATNTVVELAADNTAVGQQRKRIIPLIIAGIAAILGLVIADITLFFQILADQEVFRGNDLLSYLDVTYWDTSKARLHLALRICIGRPIAALLGRVMPSLVPMEANDCVTHFNSGSAGCGFLGCKSLCYNYNLDNCSCDALKYEAERDTEYTDTPISTSNEFGVGACRNKCGNTSGCVGFSVSPGSSDTTLTCKLFSSLTNKQSNSKYTTFRLSGSSSDTCPTLETTEFTPWPAAVMADDIESAERFSDAYGKTSLKIRKRAPSSVDRRNDSRYTTTIKNQGATQCGLCAPYSLTTAVEGTHKMMKGGYTGFRDLSPVWVGICKGGQSCEAGKQGGNHEKLLRALGKSYIYAESCVPQSTVRSPNCKSQCDITPAPYISTWRSWNFFSVKEDSLDREYTEQVKEWIANTGPVLASICVGSAFDSYAQSLTSTGPDTVFYDKDSKYKGLPKCGTCNHAITIVGYFEYQRAGQTRLVWIIQNSYGDYGKKGYQFIEHPSAAIRKTSWYGLKVLEGSGHDEL</sequence>
<dbReference type="Gene3D" id="3.10.350.10">
    <property type="entry name" value="LysM domain"/>
    <property type="match status" value="4"/>
</dbReference>
<dbReference type="InterPro" id="IPR036779">
    <property type="entry name" value="LysM_dom_sf"/>
</dbReference>
<evidence type="ECO:0000313" key="11">
    <source>
        <dbReference type="Proteomes" id="UP000383932"/>
    </source>
</evidence>
<keyword evidence="1" id="KW-0147">Chitin-binding</keyword>
<feature type="signal peptide" evidence="7">
    <location>
        <begin position="1"/>
        <end position="29"/>
    </location>
</feature>
<evidence type="ECO:0000256" key="6">
    <source>
        <dbReference type="SAM" id="Phobius"/>
    </source>
</evidence>
<keyword evidence="2 7" id="KW-0732">Signal</keyword>
<dbReference type="SUPFAM" id="SSF47473">
    <property type="entry name" value="EF-hand"/>
    <property type="match status" value="1"/>
</dbReference>
<keyword evidence="10" id="KW-0378">Hydrolase</keyword>
<evidence type="ECO:0000256" key="7">
    <source>
        <dbReference type="SAM" id="SignalP"/>
    </source>
</evidence>
<feature type="domain" description="LysM" evidence="9">
    <location>
        <begin position="84"/>
        <end position="128"/>
    </location>
</feature>
<dbReference type="SUPFAM" id="SSF54106">
    <property type="entry name" value="LysM domain"/>
    <property type="match status" value="3"/>
</dbReference>
<keyword evidence="6" id="KW-1133">Transmembrane helix</keyword>
<evidence type="ECO:0000313" key="10">
    <source>
        <dbReference type="EMBL" id="KAB5589366.1"/>
    </source>
</evidence>
<dbReference type="GO" id="GO:0008234">
    <property type="term" value="F:cysteine-type peptidase activity"/>
    <property type="evidence" value="ECO:0007669"/>
    <property type="project" value="InterPro"/>
</dbReference>
<organism evidence="10 11">
    <name type="scientific">Ceratobasidium theobromae</name>
    <dbReference type="NCBI Taxonomy" id="1582974"/>
    <lineage>
        <taxon>Eukaryota</taxon>
        <taxon>Fungi</taxon>
        <taxon>Dikarya</taxon>
        <taxon>Basidiomycota</taxon>
        <taxon>Agaricomycotina</taxon>
        <taxon>Agaricomycetes</taxon>
        <taxon>Cantharellales</taxon>
        <taxon>Ceratobasidiaceae</taxon>
        <taxon>Ceratobasidium</taxon>
    </lineage>
</organism>
<dbReference type="GO" id="GO:0005509">
    <property type="term" value="F:calcium ion binding"/>
    <property type="evidence" value="ECO:0007669"/>
    <property type="project" value="InterPro"/>
</dbReference>
<dbReference type="Pfam" id="PF13202">
    <property type="entry name" value="EF-hand_5"/>
    <property type="match status" value="2"/>
</dbReference>
<dbReference type="CDD" id="cd00118">
    <property type="entry name" value="LysM"/>
    <property type="match status" value="3"/>
</dbReference>
<dbReference type="GO" id="GO:0008061">
    <property type="term" value="F:chitin binding"/>
    <property type="evidence" value="ECO:0007669"/>
    <property type="project" value="UniProtKB-KW"/>
</dbReference>
<feature type="region of interest" description="Disordered" evidence="5">
    <location>
        <begin position="140"/>
        <end position="159"/>
    </location>
</feature>
<dbReference type="PROSITE" id="PS50222">
    <property type="entry name" value="EF_HAND_2"/>
    <property type="match status" value="2"/>
</dbReference>
<keyword evidence="3" id="KW-0106">Calcium</keyword>
<dbReference type="PANTHER" id="PTHR34997">
    <property type="entry name" value="AM15"/>
    <property type="match status" value="1"/>
</dbReference>
<protein>
    <submittedName>
        <fullName evidence="10">Papain family cysteine protease domain containing protein</fullName>
    </submittedName>
</protein>
<comment type="caution">
    <text evidence="10">The sequence shown here is derived from an EMBL/GenBank/DDBJ whole genome shotgun (WGS) entry which is preliminary data.</text>
</comment>
<evidence type="ECO:0000259" key="8">
    <source>
        <dbReference type="PROSITE" id="PS50222"/>
    </source>
</evidence>
<feature type="domain" description="EF-hand" evidence="8">
    <location>
        <begin position="320"/>
        <end position="355"/>
    </location>
</feature>
<dbReference type="SMART" id="SM00257">
    <property type="entry name" value="LysM"/>
    <property type="match status" value="4"/>
</dbReference>
<gene>
    <name evidence="10" type="ORF">CTheo_7189</name>
</gene>
<keyword evidence="10" id="KW-0645">Protease</keyword>
<dbReference type="InterPro" id="IPR018247">
    <property type="entry name" value="EF_Hand_1_Ca_BS"/>
</dbReference>
<dbReference type="InterPro" id="IPR018392">
    <property type="entry name" value="LysM"/>
</dbReference>
<accession>A0A5N5QD46</accession>
<dbReference type="Gene3D" id="3.90.70.10">
    <property type="entry name" value="Cysteine proteinases"/>
    <property type="match status" value="1"/>
</dbReference>
<dbReference type="PROSITE" id="PS51782">
    <property type="entry name" value="LYSM"/>
    <property type="match status" value="3"/>
</dbReference>
<feature type="domain" description="LysM" evidence="9">
    <location>
        <begin position="34"/>
        <end position="78"/>
    </location>
</feature>
<dbReference type="InterPro" id="IPR000668">
    <property type="entry name" value="Peptidase_C1A_C"/>
</dbReference>
<feature type="chain" id="PRO_5024364337" evidence="7">
    <location>
        <begin position="30"/>
        <end position="918"/>
    </location>
</feature>
<dbReference type="SUPFAM" id="SSF54001">
    <property type="entry name" value="Cysteine proteinases"/>
    <property type="match status" value="1"/>
</dbReference>
<evidence type="ECO:0000256" key="4">
    <source>
        <dbReference type="ARBA" id="ARBA00023026"/>
    </source>
</evidence>
<dbReference type="Pfam" id="PF01476">
    <property type="entry name" value="LysM"/>
    <property type="match status" value="3"/>
</dbReference>
<keyword evidence="6" id="KW-0812">Transmembrane</keyword>
<dbReference type="SMART" id="SM00645">
    <property type="entry name" value="Pept_C1"/>
    <property type="match status" value="1"/>
</dbReference>
<evidence type="ECO:0000256" key="5">
    <source>
        <dbReference type="SAM" id="MobiDB-lite"/>
    </source>
</evidence>
<dbReference type="CDD" id="cd00051">
    <property type="entry name" value="EFh"/>
    <property type="match status" value="1"/>
</dbReference>
<keyword evidence="11" id="KW-1185">Reference proteome</keyword>
<dbReference type="InterPro" id="IPR011992">
    <property type="entry name" value="EF-hand-dom_pair"/>
</dbReference>
<dbReference type="PANTHER" id="PTHR34997:SF1">
    <property type="entry name" value="PEPTIDOGLYCAN-BINDING LYSIN DOMAIN"/>
    <property type="match status" value="1"/>
</dbReference>
<proteinExistence type="predicted"/>
<evidence type="ECO:0000256" key="2">
    <source>
        <dbReference type="ARBA" id="ARBA00022729"/>
    </source>
</evidence>
<dbReference type="AlphaFoldDB" id="A0A5N5QD46"/>
<dbReference type="SMART" id="SM00054">
    <property type="entry name" value="EFh"/>
    <property type="match status" value="2"/>
</dbReference>
<dbReference type="CDD" id="cd02619">
    <property type="entry name" value="Peptidase_C1"/>
    <property type="match status" value="1"/>
</dbReference>
<feature type="domain" description="EF-hand" evidence="8">
    <location>
        <begin position="367"/>
        <end position="402"/>
    </location>
</feature>
<reference evidence="10 11" key="1">
    <citation type="journal article" date="2019" name="Fungal Biol. Biotechnol.">
        <title>Draft genome sequence of fastidious pathogen Ceratobasidium theobromae, which causes vascular-streak dieback in Theobroma cacao.</title>
        <authorList>
            <person name="Ali S.S."/>
            <person name="Asman A."/>
            <person name="Shao J."/>
            <person name="Firmansyah A.P."/>
            <person name="Susilo A.W."/>
            <person name="Rosmana A."/>
            <person name="McMahon P."/>
            <person name="Junaid M."/>
            <person name="Guest D."/>
            <person name="Kheng T.Y."/>
            <person name="Meinhardt L.W."/>
            <person name="Bailey B.A."/>
        </authorList>
    </citation>
    <scope>NUCLEOTIDE SEQUENCE [LARGE SCALE GENOMIC DNA]</scope>
    <source>
        <strain evidence="10 11">CT2</strain>
    </source>
</reference>
<dbReference type="Gene3D" id="1.10.238.10">
    <property type="entry name" value="EF-hand"/>
    <property type="match status" value="1"/>
</dbReference>
<evidence type="ECO:0000259" key="9">
    <source>
        <dbReference type="PROSITE" id="PS51782"/>
    </source>
</evidence>
<dbReference type="InterPro" id="IPR002048">
    <property type="entry name" value="EF_hand_dom"/>
</dbReference>
<evidence type="ECO:0000256" key="3">
    <source>
        <dbReference type="ARBA" id="ARBA00022837"/>
    </source>
</evidence>
<keyword evidence="6" id="KW-0472">Membrane</keyword>
<dbReference type="InterPro" id="IPR052210">
    <property type="entry name" value="LysM1-like"/>
</dbReference>
<dbReference type="Proteomes" id="UP000383932">
    <property type="component" value="Unassembled WGS sequence"/>
</dbReference>
<dbReference type="OrthoDB" id="5985073at2759"/>
<dbReference type="InterPro" id="IPR038765">
    <property type="entry name" value="Papain-like_cys_pep_sf"/>
</dbReference>
<dbReference type="EMBL" id="SSOP01000280">
    <property type="protein sequence ID" value="KAB5589366.1"/>
    <property type="molecule type" value="Genomic_DNA"/>
</dbReference>
<dbReference type="PROSITE" id="PS00018">
    <property type="entry name" value="EF_HAND_1"/>
    <property type="match status" value="2"/>
</dbReference>